<evidence type="ECO:0008006" key="4">
    <source>
        <dbReference type="Google" id="ProtNLM"/>
    </source>
</evidence>
<dbReference type="Proteomes" id="UP000617634">
    <property type="component" value="Unassembled WGS sequence"/>
</dbReference>
<comment type="caution">
    <text evidence="2">The sequence shown here is derived from an EMBL/GenBank/DDBJ whole genome shotgun (WGS) entry which is preliminary data.</text>
</comment>
<reference evidence="2" key="1">
    <citation type="submission" date="2020-11" db="EMBL/GenBank/DDBJ databases">
        <title>Novosphingobium aureum sp. nov., a marine bacterium isolated from sediment of a salt flat.</title>
        <authorList>
            <person name="Yoo Y."/>
            <person name="Kim J.-J."/>
        </authorList>
    </citation>
    <scope>NUCLEOTIDE SEQUENCE</scope>
    <source>
        <strain evidence="2">YJ-S2-02</strain>
    </source>
</reference>
<name>A0A931HBH2_9SPHN</name>
<evidence type="ECO:0000313" key="2">
    <source>
        <dbReference type="EMBL" id="MBH0112947.1"/>
    </source>
</evidence>
<evidence type="ECO:0000313" key="3">
    <source>
        <dbReference type="Proteomes" id="UP000617634"/>
    </source>
</evidence>
<proteinExistence type="predicted"/>
<feature type="transmembrane region" description="Helical" evidence="1">
    <location>
        <begin position="12"/>
        <end position="31"/>
    </location>
</feature>
<accession>A0A931HBH2</accession>
<organism evidence="2 3">
    <name type="scientific">Novosphingobium aureum</name>
    <dbReference type="NCBI Taxonomy" id="2792964"/>
    <lineage>
        <taxon>Bacteria</taxon>
        <taxon>Pseudomonadati</taxon>
        <taxon>Pseudomonadota</taxon>
        <taxon>Alphaproteobacteria</taxon>
        <taxon>Sphingomonadales</taxon>
        <taxon>Sphingomonadaceae</taxon>
        <taxon>Novosphingobium</taxon>
    </lineage>
</organism>
<keyword evidence="3" id="KW-1185">Reference proteome</keyword>
<gene>
    <name evidence="2" type="ORF">I5E68_08290</name>
</gene>
<keyword evidence="1" id="KW-0472">Membrane</keyword>
<sequence>MREAMDPWTFVVASYVIGVGATAAMVAWSLLSMKRAEKRREQARKR</sequence>
<keyword evidence="1" id="KW-1133">Transmembrane helix</keyword>
<dbReference type="RefSeq" id="WP_197162828.1">
    <property type="nucleotide sequence ID" value="NZ_JADZGI010000001.1"/>
</dbReference>
<protein>
    <recommendedName>
        <fullName evidence="4">Heme exporter protein D</fullName>
    </recommendedName>
</protein>
<dbReference type="AlphaFoldDB" id="A0A931HBH2"/>
<dbReference type="EMBL" id="JADZGI010000001">
    <property type="protein sequence ID" value="MBH0112947.1"/>
    <property type="molecule type" value="Genomic_DNA"/>
</dbReference>
<keyword evidence="1" id="KW-0812">Transmembrane</keyword>
<evidence type="ECO:0000256" key="1">
    <source>
        <dbReference type="SAM" id="Phobius"/>
    </source>
</evidence>